<dbReference type="InterPro" id="IPR002656">
    <property type="entry name" value="Acyl_transf_3_dom"/>
</dbReference>
<feature type="transmembrane region" description="Helical" evidence="7">
    <location>
        <begin position="205"/>
        <end position="224"/>
    </location>
</feature>
<feature type="domain" description="Acyltransferase 3" evidence="8">
    <location>
        <begin position="7"/>
        <end position="314"/>
    </location>
</feature>
<keyword evidence="5 7" id="KW-1133">Transmembrane helix</keyword>
<dbReference type="Proteomes" id="UP000229730">
    <property type="component" value="Unassembled WGS sequence"/>
</dbReference>
<evidence type="ECO:0000256" key="3">
    <source>
        <dbReference type="ARBA" id="ARBA00022475"/>
    </source>
</evidence>
<evidence type="ECO:0000256" key="2">
    <source>
        <dbReference type="ARBA" id="ARBA00007400"/>
    </source>
</evidence>
<evidence type="ECO:0000313" key="9">
    <source>
        <dbReference type="EMBL" id="PHZ85376.1"/>
    </source>
</evidence>
<dbReference type="EMBL" id="PDEM01000016">
    <property type="protein sequence ID" value="PHZ85376.1"/>
    <property type="molecule type" value="Genomic_DNA"/>
</dbReference>
<dbReference type="GO" id="GO:0009246">
    <property type="term" value="P:enterobacterial common antigen biosynthetic process"/>
    <property type="evidence" value="ECO:0007669"/>
    <property type="project" value="TreeGrafter"/>
</dbReference>
<keyword evidence="10" id="KW-1185">Reference proteome</keyword>
<dbReference type="GO" id="GO:0016413">
    <property type="term" value="F:O-acetyltransferase activity"/>
    <property type="evidence" value="ECO:0007669"/>
    <property type="project" value="TreeGrafter"/>
</dbReference>
<evidence type="ECO:0000256" key="4">
    <source>
        <dbReference type="ARBA" id="ARBA00022692"/>
    </source>
</evidence>
<proteinExistence type="inferred from homology"/>
<dbReference type="OrthoDB" id="7579632at2"/>
<sequence>MFLSHIHNFRALAIIGIICTHSLDAFQWNDNPEVFRLFKSVVDGSSLLFTFISGFLFQYLSKNFEKEKYWKNKVKNVISPYFFMSIPALYYFTQIEIQDSVEASFYALPTYQQILYFLGTGRHMAPYWFVPAVTIFFILGPFLVWAEREGTIYKLMPLFIVISFFHGKGGQLGPLSHAIYMFSIYLAGMYFARHHDRLIITISKYHLILLAATILFSLGQIIYYEEYRNYFMYLHKLVICPLLIYYLYQTRELFGHTLTKIGHFSFGIFFIHAYILPLLKRIYVKFTDHIEMPEGDIISSVGLTLFVLIICVLIVSLSNKVGKKYSKLVIGS</sequence>
<dbReference type="PANTHER" id="PTHR40074:SF2">
    <property type="entry name" value="O-ACETYLTRANSFERASE WECH"/>
    <property type="match status" value="1"/>
</dbReference>
<gene>
    <name evidence="9" type="ORF">CRD36_08255</name>
</gene>
<feature type="transmembrane region" description="Helical" evidence="7">
    <location>
        <begin position="297"/>
        <end position="317"/>
    </location>
</feature>
<feature type="transmembrane region" description="Helical" evidence="7">
    <location>
        <begin position="175"/>
        <end position="193"/>
    </location>
</feature>
<dbReference type="PANTHER" id="PTHR40074">
    <property type="entry name" value="O-ACETYLTRANSFERASE WECH"/>
    <property type="match status" value="1"/>
</dbReference>
<dbReference type="Pfam" id="PF01757">
    <property type="entry name" value="Acyl_transf_3"/>
    <property type="match status" value="1"/>
</dbReference>
<feature type="transmembrane region" description="Helical" evidence="7">
    <location>
        <begin position="260"/>
        <end position="277"/>
    </location>
</feature>
<protein>
    <recommendedName>
        <fullName evidence="8">Acyltransferase 3 domain-containing protein</fullName>
    </recommendedName>
</protein>
<evidence type="ECO:0000256" key="7">
    <source>
        <dbReference type="SAM" id="Phobius"/>
    </source>
</evidence>
<evidence type="ECO:0000259" key="8">
    <source>
        <dbReference type="Pfam" id="PF01757"/>
    </source>
</evidence>
<reference evidence="9 10" key="1">
    <citation type="submission" date="2017-10" db="EMBL/GenBank/DDBJ databases">
        <title>Frigbacter circumglobatus gen. nov. sp. nov., isolated from sediment cultured in situ.</title>
        <authorList>
            <person name="Zhao Z."/>
        </authorList>
    </citation>
    <scope>NUCLEOTIDE SEQUENCE [LARGE SCALE GENOMIC DNA]</scope>
    <source>
        <strain evidence="9 10">ZYL</strain>
    </source>
</reference>
<evidence type="ECO:0000256" key="1">
    <source>
        <dbReference type="ARBA" id="ARBA00004651"/>
    </source>
</evidence>
<feature type="transmembrane region" description="Helical" evidence="7">
    <location>
        <begin position="230"/>
        <end position="248"/>
    </location>
</feature>
<keyword evidence="3" id="KW-1003">Cell membrane</keyword>
<dbReference type="GO" id="GO:0005886">
    <property type="term" value="C:plasma membrane"/>
    <property type="evidence" value="ECO:0007669"/>
    <property type="project" value="UniProtKB-SubCell"/>
</dbReference>
<name>A0A2G4YVA4_9PROT</name>
<feature type="transmembrane region" description="Helical" evidence="7">
    <location>
        <begin position="41"/>
        <end position="61"/>
    </location>
</feature>
<comment type="similarity">
    <text evidence="2">Belongs to the acyltransferase 3 family.</text>
</comment>
<dbReference type="InParanoid" id="A0A2G4YVA4"/>
<dbReference type="RefSeq" id="WP_099472266.1">
    <property type="nucleotide sequence ID" value="NZ_CP041025.1"/>
</dbReference>
<comment type="subcellular location">
    <subcellularLocation>
        <location evidence="1">Cell membrane</location>
        <topology evidence="1">Multi-pass membrane protein</topology>
    </subcellularLocation>
</comment>
<keyword evidence="4 7" id="KW-0812">Transmembrane</keyword>
<keyword evidence="6 7" id="KW-0472">Membrane</keyword>
<organism evidence="9 10">
    <name type="scientific">Paremcibacter congregatus</name>
    <dbReference type="NCBI Taxonomy" id="2043170"/>
    <lineage>
        <taxon>Bacteria</taxon>
        <taxon>Pseudomonadati</taxon>
        <taxon>Pseudomonadota</taxon>
        <taxon>Alphaproteobacteria</taxon>
        <taxon>Emcibacterales</taxon>
        <taxon>Emcibacteraceae</taxon>
        <taxon>Paremcibacter</taxon>
    </lineage>
</organism>
<evidence type="ECO:0000256" key="6">
    <source>
        <dbReference type="ARBA" id="ARBA00023136"/>
    </source>
</evidence>
<feature type="transmembrane region" description="Helical" evidence="7">
    <location>
        <begin position="125"/>
        <end position="145"/>
    </location>
</feature>
<comment type="caution">
    <text evidence="9">The sequence shown here is derived from an EMBL/GenBank/DDBJ whole genome shotgun (WGS) entry which is preliminary data.</text>
</comment>
<accession>A0A2G4YVA4</accession>
<evidence type="ECO:0000313" key="10">
    <source>
        <dbReference type="Proteomes" id="UP000229730"/>
    </source>
</evidence>
<evidence type="ECO:0000256" key="5">
    <source>
        <dbReference type="ARBA" id="ARBA00022989"/>
    </source>
</evidence>
<dbReference type="AlphaFoldDB" id="A0A2G4YVA4"/>